<dbReference type="AlphaFoldDB" id="A0A0C9ZNZ1"/>
<evidence type="ECO:0000313" key="1">
    <source>
        <dbReference type="EMBL" id="KIK31061.1"/>
    </source>
</evidence>
<proteinExistence type="predicted"/>
<organism evidence="1 2">
    <name type="scientific">Pisolithus microcarpus 441</name>
    <dbReference type="NCBI Taxonomy" id="765257"/>
    <lineage>
        <taxon>Eukaryota</taxon>
        <taxon>Fungi</taxon>
        <taxon>Dikarya</taxon>
        <taxon>Basidiomycota</taxon>
        <taxon>Agaricomycotina</taxon>
        <taxon>Agaricomycetes</taxon>
        <taxon>Agaricomycetidae</taxon>
        <taxon>Boletales</taxon>
        <taxon>Sclerodermatineae</taxon>
        <taxon>Pisolithaceae</taxon>
        <taxon>Pisolithus</taxon>
    </lineage>
</organism>
<name>A0A0C9ZNZ1_9AGAM</name>
<reference evidence="2" key="2">
    <citation type="submission" date="2015-01" db="EMBL/GenBank/DDBJ databases">
        <title>Evolutionary Origins and Diversification of the Mycorrhizal Mutualists.</title>
        <authorList>
            <consortium name="DOE Joint Genome Institute"/>
            <consortium name="Mycorrhizal Genomics Consortium"/>
            <person name="Kohler A."/>
            <person name="Kuo A."/>
            <person name="Nagy L.G."/>
            <person name="Floudas D."/>
            <person name="Copeland A."/>
            <person name="Barry K.W."/>
            <person name="Cichocki N."/>
            <person name="Veneault-Fourrey C."/>
            <person name="LaButti K."/>
            <person name="Lindquist E.A."/>
            <person name="Lipzen A."/>
            <person name="Lundell T."/>
            <person name="Morin E."/>
            <person name="Murat C."/>
            <person name="Riley R."/>
            <person name="Ohm R."/>
            <person name="Sun H."/>
            <person name="Tunlid A."/>
            <person name="Henrissat B."/>
            <person name="Grigoriev I.V."/>
            <person name="Hibbett D.S."/>
            <person name="Martin F."/>
        </authorList>
    </citation>
    <scope>NUCLEOTIDE SEQUENCE [LARGE SCALE GENOMIC DNA]</scope>
    <source>
        <strain evidence="2">441</strain>
    </source>
</reference>
<accession>A0A0C9ZNZ1</accession>
<evidence type="ECO:0000313" key="2">
    <source>
        <dbReference type="Proteomes" id="UP000054018"/>
    </source>
</evidence>
<dbReference type="Proteomes" id="UP000054018">
    <property type="component" value="Unassembled WGS sequence"/>
</dbReference>
<sequence>MDCLELSIRQQVLSDLAALDHETEDALTSVQELIQSGTVLPEEMQDSDVDNAAQGEIGPRIFMSEARTHCNIAFGEHVANLSEGHVRSQEGALITPLLDILHDAPHVDYDQCLSWDGNASSPRVRSQRSRRFAEWALPDQLVYTTVSALLRICFVNEDHTGLVINAILGFISQVIEKLRVSNRMCMPG</sequence>
<gene>
    <name evidence="1" type="ORF">PISMIDRAFT_130324</name>
</gene>
<dbReference type="HOGENOM" id="CLU_124015_0_0_1"/>
<dbReference type="OrthoDB" id="10264149at2759"/>
<protein>
    <submittedName>
        <fullName evidence="1">Unplaced genomic scaffold scaffold_1, whole genome shotgun sequence</fullName>
    </submittedName>
</protein>
<dbReference type="EMBL" id="KN833685">
    <property type="protein sequence ID" value="KIK31061.1"/>
    <property type="molecule type" value="Genomic_DNA"/>
</dbReference>
<reference evidence="1 2" key="1">
    <citation type="submission" date="2014-04" db="EMBL/GenBank/DDBJ databases">
        <authorList>
            <consortium name="DOE Joint Genome Institute"/>
            <person name="Kuo A."/>
            <person name="Kohler A."/>
            <person name="Costa M.D."/>
            <person name="Nagy L.G."/>
            <person name="Floudas D."/>
            <person name="Copeland A."/>
            <person name="Barry K.W."/>
            <person name="Cichocki N."/>
            <person name="Veneault-Fourrey C."/>
            <person name="LaButti K."/>
            <person name="Lindquist E.A."/>
            <person name="Lipzen A."/>
            <person name="Lundell T."/>
            <person name="Morin E."/>
            <person name="Murat C."/>
            <person name="Sun H."/>
            <person name="Tunlid A."/>
            <person name="Henrissat B."/>
            <person name="Grigoriev I.V."/>
            <person name="Hibbett D.S."/>
            <person name="Martin F."/>
            <person name="Nordberg H.P."/>
            <person name="Cantor M.N."/>
            <person name="Hua S.X."/>
        </authorList>
    </citation>
    <scope>NUCLEOTIDE SEQUENCE [LARGE SCALE GENOMIC DNA]</scope>
    <source>
        <strain evidence="1 2">441</strain>
    </source>
</reference>
<dbReference type="STRING" id="765257.A0A0C9ZNZ1"/>
<keyword evidence="2" id="KW-1185">Reference proteome</keyword>